<keyword evidence="7" id="KW-0106">Calcium</keyword>
<organism evidence="11 12">
    <name type="scientific">Smittium culicis</name>
    <dbReference type="NCBI Taxonomy" id="133412"/>
    <lineage>
        <taxon>Eukaryota</taxon>
        <taxon>Fungi</taxon>
        <taxon>Fungi incertae sedis</taxon>
        <taxon>Zoopagomycota</taxon>
        <taxon>Kickxellomycotina</taxon>
        <taxon>Harpellomycetes</taxon>
        <taxon>Harpellales</taxon>
        <taxon>Legeriomycetaceae</taxon>
        <taxon>Smittium</taxon>
    </lineage>
</organism>
<dbReference type="GO" id="GO:0046514">
    <property type="term" value="P:ceramide catabolic process"/>
    <property type="evidence" value="ECO:0007669"/>
    <property type="project" value="TreeGrafter"/>
</dbReference>
<keyword evidence="12" id="KW-1185">Reference proteome</keyword>
<feature type="transmembrane region" description="Helical" evidence="9">
    <location>
        <begin position="138"/>
        <end position="158"/>
    </location>
</feature>
<dbReference type="InterPro" id="IPR008901">
    <property type="entry name" value="ACER"/>
</dbReference>
<dbReference type="STRING" id="133412.A0A1R1XJU9"/>
<evidence type="ECO:0000256" key="3">
    <source>
        <dbReference type="ARBA" id="ARBA00022692"/>
    </source>
</evidence>
<dbReference type="GO" id="GO:0005789">
    <property type="term" value="C:endoplasmic reticulum membrane"/>
    <property type="evidence" value="ECO:0007669"/>
    <property type="project" value="TreeGrafter"/>
</dbReference>
<feature type="binding site" evidence="8">
    <location>
        <position position="76"/>
    </location>
    <ligand>
        <name>Zn(2+)</name>
        <dbReference type="ChEBI" id="CHEBI:29105"/>
        <note>catalytic</note>
    </ligand>
</feature>
<comment type="subcellular location">
    <subcellularLocation>
        <location evidence="1">Membrane</location>
        <topology evidence="1">Multi-pass membrane protein</topology>
    </subcellularLocation>
</comment>
<evidence type="ECO:0000256" key="2">
    <source>
        <dbReference type="ARBA" id="ARBA00009780"/>
    </source>
</evidence>
<keyword evidence="3 9" id="KW-0812">Transmembrane</keyword>
<feature type="transmembrane region" description="Helical" evidence="9">
    <location>
        <begin position="82"/>
        <end position="100"/>
    </location>
</feature>
<evidence type="ECO:0000313" key="11">
    <source>
        <dbReference type="EMBL" id="OMJ14927.1"/>
    </source>
</evidence>
<keyword evidence="4" id="KW-0378">Hydrolase</keyword>
<feature type="binding site" evidence="8">
    <location>
        <position position="222"/>
    </location>
    <ligand>
        <name>Zn(2+)</name>
        <dbReference type="ChEBI" id="CHEBI:29105"/>
        <note>catalytic</note>
    </ligand>
</feature>
<feature type="binding site" evidence="7">
    <location>
        <position position="17"/>
    </location>
    <ligand>
        <name>Ca(2+)</name>
        <dbReference type="ChEBI" id="CHEBI:29108"/>
    </ligand>
</feature>
<gene>
    <name evidence="10" type="ORF">AYI70_g11993</name>
    <name evidence="11" type="ORF">AYI70_g7595</name>
</gene>
<feature type="transmembrane region" description="Helical" evidence="9">
    <location>
        <begin position="219"/>
        <end position="240"/>
    </location>
</feature>
<evidence type="ECO:0000256" key="8">
    <source>
        <dbReference type="PIRSR" id="PIRSR608901-2"/>
    </source>
</evidence>
<evidence type="ECO:0000256" key="4">
    <source>
        <dbReference type="ARBA" id="ARBA00022801"/>
    </source>
</evidence>
<dbReference type="GO" id="GO:0016811">
    <property type="term" value="F:hydrolase activity, acting on carbon-nitrogen (but not peptide) bonds, in linear amides"/>
    <property type="evidence" value="ECO:0007669"/>
    <property type="project" value="InterPro"/>
</dbReference>
<dbReference type="PANTHER" id="PTHR46187">
    <property type="entry name" value="ALKALINE CERAMIDASE 3"/>
    <property type="match status" value="1"/>
</dbReference>
<evidence type="ECO:0000256" key="5">
    <source>
        <dbReference type="ARBA" id="ARBA00022989"/>
    </source>
</evidence>
<dbReference type="AlphaFoldDB" id="A0A1R1XJU9"/>
<name>A0A1R1XJU9_9FUNG</name>
<dbReference type="Pfam" id="PF05875">
    <property type="entry name" value="Ceramidase"/>
    <property type="match status" value="1"/>
</dbReference>
<feature type="binding site" evidence="7">
    <location>
        <position position="30"/>
    </location>
    <ligand>
        <name>Ca(2+)</name>
        <dbReference type="ChEBI" id="CHEBI:29108"/>
    </ligand>
</feature>
<protein>
    <submittedName>
        <fullName evidence="11">Putative alkaline ceramidase dcd3A</fullName>
    </submittedName>
</protein>
<keyword evidence="8" id="KW-0862">Zinc</keyword>
<evidence type="ECO:0000313" key="12">
    <source>
        <dbReference type="Proteomes" id="UP000187283"/>
    </source>
</evidence>
<keyword evidence="5 9" id="KW-1133">Transmembrane helix</keyword>
<evidence type="ECO:0000256" key="1">
    <source>
        <dbReference type="ARBA" id="ARBA00004141"/>
    </source>
</evidence>
<feature type="binding site" evidence="8">
    <location>
        <position position="218"/>
    </location>
    <ligand>
        <name>Zn(2+)</name>
        <dbReference type="ChEBI" id="CHEBI:29105"/>
        <note>catalytic</note>
    </ligand>
</feature>
<dbReference type="EMBL" id="LSSN01005979">
    <property type="protein sequence ID" value="OMJ07739.1"/>
    <property type="molecule type" value="Genomic_DNA"/>
</dbReference>
<comment type="caution">
    <text evidence="11">The sequence shown here is derived from an EMBL/GenBank/DDBJ whole genome shotgun (WGS) entry which is preliminary data.</text>
</comment>
<accession>A0A1R1XJU9</accession>
<dbReference type="EMBL" id="LSSN01002848">
    <property type="protein sequence ID" value="OMJ14927.1"/>
    <property type="molecule type" value="Genomic_DNA"/>
</dbReference>
<feature type="binding site" evidence="7">
    <location>
        <position position="16"/>
    </location>
    <ligand>
        <name>Ca(2+)</name>
        <dbReference type="ChEBI" id="CHEBI:29108"/>
    </ligand>
</feature>
<evidence type="ECO:0000256" key="9">
    <source>
        <dbReference type="SAM" id="Phobius"/>
    </source>
</evidence>
<feature type="binding site" evidence="7">
    <location>
        <position position="21"/>
    </location>
    <ligand>
        <name>Ca(2+)</name>
        <dbReference type="ChEBI" id="CHEBI:29108"/>
    </ligand>
</feature>
<keyword evidence="7" id="KW-0479">Metal-binding</keyword>
<reference evidence="11 12" key="1">
    <citation type="submission" date="2017-01" db="EMBL/GenBank/DDBJ databases">
        <authorList>
            <person name="Mah S.A."/>
            <person name="Swanson W.J."/>
            <person name="Moy G.W."/>
            <person name="Vacquier V.D."/>
        </authorList>
    </citation>
    <scope>NUCLEOTIDE SEQUENCE [LARGE SCALE GENOMIC DNA]</scope>
    <source>
        <strain evidence="11 12">GSMNP</strain>
    </source>
</reference>
<feature type="transmembrane region" description="Helical" evidence="9">
    <location>
        <begin position="56"/>
        <end position="76"/>
    </location>
</feature>
<dbReference type="Proteomes" id="UP000187283">
    <property type="component" value="Unassembled WGS sequence"/>
</dbReference>
<sequence length="267" mass="30148">MAPTIGFWGPVTASVDWCEENYVKSYYIAEFYNTISSLVIFLVGEYGARKAKSDRLAINLMFRAISLVGIGSVLFHCTLKQPMQMFDEIPMLWSAITILYTLSNSRYKLDQLWFKAALIAVGLLSTFLTAFFRGSTQFLLFHISFGSLEISGFVLLYLAKADLLSKFASKCDSISKNLFSNGLKWYGLAVICWLIDTFFCKYINAGPQSIIPVYFQLHALWHIFVSFGLVNFVVLVVVYCKVNSGESVRLKLGLLGLPEISNSKRYE</sequence>
<dbReference type="OrthoDB" id="187171at2759"/>
<dbReference type="GO" id="GO:0046513">
    <property type="term" value="P:ceramide biosynthetic process"/>
    <property type="evidence" value="ECO:0007669"/>
    <property type="project" value="TreeGrafter"/>
</dbReference>
<feature type="transmembrane region" description="Helical" evidence="9">
    <location>
        <begin position="178"/>
        <end position="199"/>
    </location>
</feature>
<feature type="transmembrane region" description="Helical" evidence="9">
    <location>
        <begin position="26"/>
        <end position="44"/>
    </location>
</feature>
<evidence type="ECO:0000313" key="10">
    <source>
        <dbReference type="EMBL" id="OMJ07739.1"/>
    </source>
</evidence>
<keyword evidence="6 9" id="KW-0472">Membrane</keyword>
<feature type="transmembrane region" description="Helical" evidence="9">
    <location>
        <begin position="112"/>
        <end position="132"/>
    </location>
</feature>
<feature type="binding site" evidence="7">
    <location>
        <position position="19"/>
    </location>
    <ligand>
        <name>Ca(2+)</name>
        <dbReference type="ChEBI" id="CHEBI:29108"/>
    </ligand>
</feature>
<comment type="cofactor">
    <cofactor evidence="8">
        <name>Zn(2+)</name>
        <dbReference type="ChEBI" id="CHEBI:29105"/>
    </cofactor>
</comment>
<proteinExistence type="inferred from homology"/>
<evidence type="ECO:0000256" key="6">
    <source>
        <dbReference type="ARBA" id="ARBA00023136"/>
    </source>
</evidence>
<dbReference type="GO" id="GO:0046872">
    <property type="term" value="F:metal ion binding"/>
    <property type="evidence" value="ECO:0007669"/>
    <property type="project" value="UniProtKB-KW"/>
</dbReference>
<dbReference type="PANTHER" id="PTHR46187:SF3">
    <property type="entry name" value="ALKALINE CERAMIDASE 3"/>
    <property type="match status" value="1"/>
</dbReference>
<evidence type="ECO:0000256" key="7">
    <source>
        <dbReference type="PIRSR" id="PIRSR608901-1"/>
    </source>
</evidence>
<comment type="similarity">
    <text evidence="2">Belongs to the alkaline ceramidase family.</text>
</comment>